<feature type="modified residue" description="N6-(pyridoxal phosphate)lysine" evidence="5">
    <location>
        <position position="110"/>
    </location>
</feature>
<evidence type="ECO:0000259" key="7">
    <source>
        <dbReference type="Pfam" id="PF14821"/>
    </source>
</evidence>
<dbReference type="GO" id="GO:0004795">
    <property type="term" value="F:threonine synthase activity"/>
    <property type="evidence" value="ECO:0007669"/>
    <property type="project" value="UniProtKB-UniRule"/>
</dbReference>
<evidence type="ECO:0000256" key="4">
    <source>
        <dbReference type="NCBIfam" id="TIGR00260"/>
    </source>
</evidence>
<dbReference type="GO" id="GO:0009088">
    <property type="term" value="P:threonine biosynthetic process"/>
    <property type="evidence" value="ECO:0007669"/>
    <property type="project" value="UniProtKB-UniRule"/>
</dbReference>
<evidence type="ECO:0000313" key="9">
    <source>
        <dbReference type="Proteomes" id="UP000295681"/>
    </source>
</evidence>
<dbReference type="PANTHER" id="PTHR43515:SF1">
    <property type="entry name" value="THREONINE SYNTHASE-LIKE 1"/>
    <property type="match status" value="1"/>
</dbReference>
<protein>
    <recommendedName>
        <fullName evidence="4">Threonine synthase</fullName>
        <ecNumber evidence="4">4.2.3.1</ecNumber>
    </recommendedName>
</protein>
<dbReference type="NCBIfam" id="TIGR00260">
    <property type="entry name" value="thrC"/>
    <property type="match status" value="1"/>
</dbReference>
<feature type="domain" description="Threonine synthase N-terminal" evidence="7">
    <location>
        <begin position="2"/>
        <end position="78"/>
    </location>
</feature>
<dbReference type="Proteomes" id="UP000295681">
    <property type="component" value="Unassembled WGS sequence"/>
</dbReference>
<comment type="cofactor">
    <cofactor evidence="1 5">
        <name>pyridoxal 5'-phosphate</name>
        <dbReference type="ChEBI" id="CHEBI:597326"/>
    </cofactor>
</comment>
<name>A0A4R5N8K0_9LACO</name>
<keyword evidence="9" id="KW-1185">Reference proteome</keyword>
<accession>A0A4R5N8K0</accession>
<evidence type="ECO:0000256" key="2">
    <source>
        <dbReference type="ARBA" id="ARBA00005517"/>
    </source>
</evidence>
<dbReference type="EMBL" id="PUFI01000014">
    <property type="protein sequence ID" value="TDG68273.1"/>
    <property type="molecule type" value="Genomic_DNA"/>
</dbReference>
<dbReference type="InterPro" id="IPR001926">
    <property type="entry name" value="TrpB-like_PALP"/>
</dbReference>
<dbReference type="Pfam" id="PF14821">
    <property type="entry name" value="Thr_synth_N"/>
    <property type="match status" value="1"/>
</dbReference>
<dbReference type="SUPFAM" id="SSF53686">
    <property type="entry name" value="Tryptophan synthase beta subunit-like PLP-dependent enzymes"/>
    <property type="match status" value="1"/>
</dbReference>
<evidence type="ECO:0000259" key="6">
    <source>
        <dbReference type="Pfam" id="PF00291"/>
    </source>
</evidence>
<gene>
    <name evidence="8" type="ORF">C5L23_000579</name>
</gene>
<dbReference type="CDD" id="cd01560">
    <property type="entry name" value="Thr-synth_2"/>
    <property type="match status" value="1"/>
</dbReference>
<proteinExistence type="inferred from homology"/>
<comment type="caution">
    <text evidence="8">The sequence shown here is derived from an EMBL/GenBank/DDBJ whole genome shotgun (WGS) entry which is preliminary data.</text>
</comment>
<dbReference type="InterPro" id="IPR037158">
    <property type="entry name" value="Thr_synth_N_sf"/>
</dbReference>
<comment type="similarity">
    <text evidence="2">Belongs to the threonine synthase family.</text>
</comment>
<evidence type="ECO:0000313" key="8">
    <source>
        <dbReference type="EMBL" id="TDG68273.1"/>
    </source>
</evidence>
<dbReference type="InterPro" id="IPR036052">
    <property type="entry name" value="TrpB-like_PALP_sf"/>
</dbReference>
<sequence>MNYISTRGKSPSVSASQAIINGMAPDGGLYVPEKWPNVDLDWQILAQQSYQQIATRIFGAFFDDFSNQEIQEVVQAAYGQQWDNQDIVPIHSEKHLHYLELFHGPTLAFKDIALQALPHLLTMAAKKQQLKNKLVILAATSGDTGTAAMSGFGDVDQTEIIVFYPKVGVSDIQRQQMVSEQAKNAHVIAITGNFDDAQQAVKAALGNQELMTLLSGNQLQFSSANSINIGRLIPQIVYYIYAYAQLVKQQQLHAGDEIKIVVPTGNFGNVLAAFYAQQIGLPVAQFVVASNENNVLTDFFNTGVYNKNRQFKVTHSPAMDILVSSNLERLLYFASGRNAQEIQNYMSDLTQKGYYELTATTREQLSQFLAYDATDTEVDKTISQVFKASRYLLDPHTAVGYHAFEQLDGQMPTLLAATASPYKFPQTVMQALGEEVALGEAGLTQLSTITHTKIPNQVRDLFKKPILHDKIIDSSEILQTLGVTLKLK</sequence>
<dbReference type="STRING" id="907931.GCA_000165675_00454"/>
<dbReference type="AlphaFoldDB" id="A0A4R5N8K0"/>
<feature type="domain" description="Tryptophan synthase beta chain-like PALP" evidence="6">
    <location>
        <begin position="100"/>
        <end position="410"/>
    </location>
</feature>
<dbReference type="EC" id="4.2.3.1" evidence="4"/>
<dbReference type="RefSeq" id="WP_133264447.1">
    <property type="nucleotide sequence ID" value="NZ_JAGYGP010000001.1"/>
</dbReference>
<dbReference type="Gene3D" id="3.90.1380.10">
    <property type="entry name" value="Threonine synthase, N-terminal domain"/>
    <property type="match status" value="1"/>
</dbReference>
<dbReference type="InterPro" id="IPR029144">
    <property type="entry name" value="Thr_synth_N"/>
</dbReference>
<organism evidence="8 9">
    <name type="scientific">Leuconostoc fallax</name>
    <dbReference type="NCBI Taxonomy" id="1251"/>
    <lineage>
        <taxon>Bacteria</taxon>
        <taxon>Bacillati</taxon>
        <taxon>Bacillota</taxon>
        <taxon>Bacilli</taxon>
        <taxon>Lactobacillales</taxon>
        <taxon>Lactobacillaceae</taxon>
        <taxon>Leuconostoc</taxon>
    </lineage>
</organism>
<dbReference type="PANTHER" id="PTHR43515">
    <property type="entry name" value="THREONINE SYNTHASE-LIKE 1"/>
    <property type="match status" value="1"/>
</dbReference>
<evidence type="ECO:0000256" key="5">
    <source>
        <dbReference type="PIRSR" id="PIRSR604450-51"/>
    </source>
</evidence>
<evidence type="ECO:0000256" key="1">
    <source>
        <dbReference type="ARBA" id="ARBA00001933"/>
    </source>
</evidence>
<reference evidence="8 9" key="1">
    <citation type="journal article" date="2019" name="Appl. Microbiol. Biotechnol.">
        <title>Uncovering carbohydrate metabolism through a genotype-phenotype association study of 56 lactic acid bacteria genomes.</title>
        <authorList>
            <person name="Buron-Moles G."/>
            <person name="Chailyan A."/>
            <person name="Dolejs I."/>
            <person name="Forster J."/>
            <person name="Miks M.H."/>
        </authorList>
    </citation>
    <scope>NUCLEOTIDE SEQUENCE [LARGE SCALE GENOMIC DNA]</scope>
    <source>
        <strain evidence="8 9">ATCC 700006</strain>
    </source>
</reference>
<keyword evidence="3 5" id="KW-0663">Pyridoxal phosphate</keyword>
<dbReference type="GO" id="GO:0005737">
    <property type="term" value="C:cytoplasm"/>
    <property type="evidence" value="ECO:0007669"/>
    <property type="project" value="TreeGrafter"/>
</dbReference>
<dbReference type="Pfam" id="PF00291">
    <property type="entry name" value="PALP"/>
    <property type="match status" value="1"/>
</dbReference>
<evidence type="ECO:0000256" key="3">
    <source>
        <dbReference type="ARBA" id="ARBA00022898"/>
    </source>
</evidence>
<dbReference type="InterPro" id="IPR004450">
    <property type="entry name" value="Thr_synthase-like"/>
</dbReference>
<dbReference type="Gene3D" id="3.40.50.1100">
    <property type="match status" value="2"/>
</dbReference>